<proteinExistence type="predicted"/>
<accession>A0A077YAG1</accession>
<evidence type="ECO:0000256" key="1">
    <source>
        <dbReference type="SAM" id="Phobius"/>
    </source>
</evidence>
<keyword evidence="1" id="KW-0812">Transmembrane</keyword>
<gene>
    <name evidence="2" type="ORF">PYYM_1417500</name>
</gene>
<keyword evidence="1" id="KW-1133">Transmembrane helix</keyword>
<dbReference type="VEuPathDB" id="PlasmoDB:Py17XNL_001401006"/>
<dbReference type="Proteomes" id="UP000072904">
    <property type="component" value="Chromosome 14"/>
</dbReference>
<organism evidence="2 3">
    <name type="scientific">Plasmodium yoelii</name>
    <dbReference type="NCBI Taxonomy" id="5861"/>
    <lineage>
        <taxon>Eukaryota</taxon>
        <taxon>Sar</taxon>
        <taxon>Alveolata</taxon>
        <taxon>Apicomplexa</taxon>
        <taxon>Aconoidasida</taxon>
        <taxon>Haemosporida</taxon>
        <taxon>Plasmodiidae</taxon>
        <taxon>Plasmodium</taxon>
        <taxon>Plasmodium (Vinckeia)</taxon>
    </lineage>
</organism>
<evidence type="ECO:0000313" key="2">
    <source>
        <dbReference type="EMBL" id="CDU20510.1"/>
    </source>
</evidence>
<dbReference type="VEuPathDB" id="PlasmoDB:PY17X_1415700"/>
<evidence type="ECO:0000313" key="3">
    <source>
        <dbReference type="Proteomes" id="UP000072904"/>
    </source>
</evidence>
<keyword evidence="1" id="KW-0472">Membrane</keyword>
<dbReference type="EMBL" id="LK934642">
    <property type="protein sequence ID" value="CDU20510.1"/>
    <property type="molecule type" value="Genomic_DNA"/>
</dbReference>
<sequence>MENKMESNKNENNEVICLEDAMTLANYNRDNTLSFDNVNDKVFLNHTILVDKSMDVFNMDVKTYQKSEYQRIFNLNSHKFIEDPKFASEPHVKENNKNQKKKKSKADNVIEPQMHMIFSFFLPFIGCISYLFNLKYDETTPRRKYVNRALCVGCIMSVIYSFIMCSLLGHYVYQYSSEDLYGYTY</sequence>
<protein>
    <submittedName>
        <fullName evidence="2">Uncharacterized protein</fullName>
    </submittedName>
</protein>
<reference evidence="2 3" key="1">
    <citation type="journal article" date="2014" name="BMC Biol.">
        <title>A comprehensive evaluation of rodent malaria parasite genomes and gene expression.</title>
        <authorList>
            <person name="Otto T.D."/>
            <person name="Bohme U."/>
            <person name="Jackson A.P."/>
            <person name="Hunt M."/>
            <person name="Franke-Fayard B."/>
            <person name="Hoeijmakers W.A."/>
            <person name="Religa A.A."/>
            <person name="Robertson L."/>
            <person name="Sanders M."/>
            <person name="Ogun S.A."/>
            <person name="Cunningham D."/>
            <person name="Erhart A."/>
            <person name="Billker O."/>
            <person name="Khan S.M."/>
            <person name="Stunnenberg H.G."/>
            <person name="Langhorne J."/>
            <person name="Holder A.A."/>
            <person name="Waters A.P."/>
            <person name="Newbold C.I."/>
            <person name="Pain A."/>
            <person name="Berriman M."/>
            <person name="Janse C.J."/>
        </authorList>
    </citation>
    <scope>NUCLEOTIDE SEQUENCE [LARGE SCALE GENOMIC DNA]</scope>
    <source>
        <strain evidence="2 3">YM</strain>
    </source>
</reference>
<feature type="transmembrane region" description="Helical" evidence="1">
    <location>
        <begin position="114"/>
        <end position="133"/>
    </location>
</feature>
<dbReference type="AlphaFoldDB" id="A0A077YAG1"/>
<dbReference type="VEuPathDB" id="PlasmoDB:PYYM_1417500"/>
<name>A0A077YAG1_PLAYE</name>
<feature type="transmembrane region" description="Helical" evidence="1">
    <location>
        <begin position="145"/>
        <end position="173"/>
    </location>
</feature>